<accession>A0ABD5PDJ0</accession>
<name>A0ABD5PDJ0_9EURY</name>
<evidence type="ECO:0000313" key="2">
    <source>
        <dbReference type="Proteomes" id="UP001595921"/>
    </source>
</evidence>
<dbReference type="EMBL" id="JBHSDS010000007">
    <property type="protein sequence ID" value="MFC4358995.1"/>
    <property type="molecule type" value="Genomic_DNA"/>
</dbReference>
<dbReference type="Proteomes" id="UP001595921">
    <property type="component" value="Unassembled WGS sequence"/>
</dbReference>
<keyword evidence="2" id="KW-1185">Reference proteome</keyword>
<evidence type="ECO:0008006" key="3">
    <source>
        <dbReference type="Google" id="ProtNLM"/>
    </source>
</evidence>
<gene>
    <name evidence="1" type="ORF">ACFO0N_13685</name>
</gene>
<protein>
    <recommendedName>
        <fullName evidence="3">Small CPxCG-related zinc finger protein</fullName>
    </recommendedName>
</protein>
<sequence length="49" mass="5456">MHTCQNCQEPVTAQFARVFGDNEGRVFSCPQCPDAGAASEREEKRKQVV</sequence>
<dbReference type="Pfam" id="PF24444">
    <property type="entry name" value="DUF7563"/>
    <property type="match status" value="1"/>
</dbReference>
<comment type="caution">
    <text evidence="1">The sequence shown here is derived from an EMBL/GenBank/DDBJ whole genome shotgun (WGS) entry which is preliminary data.</text>
</comment>
<reference evidence="1 2" key="1">
    <citation type="journal article" date="2019" name="Int. J. Syst. Evol. Microbiol.">
        <title>The Global Catalogue of Microorganisms (GCM) 10K type strain sequencing project: providing services to taxonomists for standard genome sequencing and annotation.</title>
        <authorList>
            <consortium name="The Broad Institute Genomics Platform"/>
            <consortium name="The Broad Institute Genome Sequencing Center for Infectious Disease"/>
            <person name="Wu L."/>
            <person name="Ma J."/>
        </authorList>
    </citation>
    <scope>NUCLEOTIDE SEQUENCE [LARGE SCALE GENOMIC DNA]</scope>
    <source>
        <strain evidence="1 2">CGMCC 1.12553</strain>
    </source>
</reference>
<proteinExistence type="predicted"/>
<dbReference type="InterPro" id="IPR055985">
    <property type="entry name" value="DUF7563"/>
</dbReference>
<dbReference type="RefSeq" id="WP_267619999.1">
    <property type="nucleotide sequence ID" value="NZ_JAODIW010000004.1"/>
</dbReference>
<organism evidence="1 2">
    <name type="scientific">Halobium salinum</name>
    <dbReference type="NCBI Taxonomy" id="1364940"/>
    <lineage>
        <taxon>Archaea</taxon>
        <taxon>Methanobacteriati</taxon>
        <taxon>Methanobacteriota</taxon>
        <taxon>Stenosarchaea group</taxon>
        <taxon>Halobacteria</taxon>
        <taxon>Halobacteriales</taxon>
        <taxon>Haloferacaceae</taxon>
        <taxon>Halobium</taxon>
    </lineage>
</organism>
<evidence type="ECO:0000313" key="1">
    <source>
        <dbReference type="EMBL" id="MFC4358995.1"/>
    </source>
</evidence>
<dbReference type="AlphaFoldDB" id="A0ABD5PDJ0"/>